<proteinExistence type="predicted"/>
<feature type="region of interest" description="Disordered" evidence="1">
    <location>
        <begin position="1"/>
        <end position="29"/>
    </location>
</feature>
<comment type="caution">
    <text evidence="2">The sequence shown here is derived from an EMBL/GenBank/DDBJ whole genome shotgun (WGS) entry which is preliminary data.</text>
</comment>
<name>A0AAV4UGC9_CAEEX</name>
<gene>
    <name evidence="2" type="ORF">CEXT_656491</name>
</gene>
<dbReference type="AlphaFoldDB" id="A0AAV4UGC9"/>
<dbReference type="Proteomes" id="UP001054945">
    <property type="component" value="Unassembled WGS sequence"/>
</dbReference>
<accession>A0AAV4UGC9</accession>
<sequence>MAHKVTAPNFHNCPSHNNSKKKKKKFQREKEFLPAGSGWKIVKLHAFLLGGGHHCSCPSRFPINDAVKLRRREQEWGNWQLAGTPISDAGDLN</sequence>
<reference evidence="2 3" key="1">
    <citation type="submission" date="2021-06" db="EMBL/GenBank/DDBJ databases">
        <title>Caerostris extrusa draft genome.</title>
        <authorList>
            <person name="Kono N."/>
            <person name="Arakawa K."/>
        </authorList>
    </citation>
    <scope>NUCLEOTIDE SEQUENCE [LARGE SCALE GENOMIC DNA]</scope>
</reference>
<dbReference type="EMBL" id="BPLR01012820">
    <property type="protein sequence ID" value="GIY56868.1"/>
    <property type="molecule type" value="Genomic_DNA"/>
</dbReference>
<evidence type="ECO:0000313" key="3">
    <source>
        <dbReference type="Proteomes" id="UP001054945"/>
    </source>
</evidence>
<protein>
    <submittedName>
        <fullName evidence="2">Uncharacterized protein</fullName>
    </submittedName>
</protein>
<evidence type="ECO:0000256" key="1">
    <source>
        <dbReference type="SAM" id="MobiDB-lite"/>
    </source>
</evidence>
<evidence type="ECO:0000313" key="2">
    <source>
        <dbReference type="EMBL" id="GIY56868.1"/>
    </source>
</evidence>
<organism evidence="2 3">
    <name type="scientific">Caerostris extrusa</name>
    <name type="common">Bark spider</name>
    <name type="synonym">Caerostris bankana</name>
    <dbReference type="NCBI Taxonomy" id="172846"/>
    <lineage>
        <taxon>Eukaryota</taxon>
        <taxon>Metazoa</taxon>
        <taxon>Ecdysozoa</taxon>
        <taxon>Arthropoda</taxon>
        <taxon>Chelicerata</taxon>
        <taxon>Arachnida</taxon>
        <taxon>Araneae</taxon>
        <taxon>Araneomorphae</taxon>
        <taxon>Entelegynae</taxon>
        <taxon>Araneoidea</taxon>
        <taxon>Araneidae</taxon>
        <taxon>Caerostris</taxon>
    </lineage>
</organism>
<keyword evidence="3" id="KW-1185">Reference proteome</keyword>
<feature type="compositionally biased region" description="Basic residues" evidence="1">
    <location>
        <begin position="18"/>
        <end position="27"/>
    </location>
</feature>